<dbReference type="OMA" id="SINIMEA"/>
<dbReference type="Pfam" id="PF23259">
    <property type="entry name" value="CHX17_C"/>
    <property type="match status" value="1"/>
</dbReference>
<reference evidence="9" key="1">
    <citation type="journal article" date="2013" name="Science">
        <title>The Amborella genome and the evolution of flowering plants.</title>
        <authorList>
            <consortium name="Amborella Genome Project"/>
        </authorList>
    </citation>
    <scope>NUCLEOTIDE SEQUENCE [LARGE SCALE GENOMIC DNA]</scope>
</reference>
<evidence type="ECO:0000259" key="6">
    <source>
        <dbReference type="Pfam" id="PF23256"/>
    </source>
</evidence>
<evidence type="ECO:0000313" key="9">
    <source>
        <dbReference type="Proteomes" id="UP000017836"/>
    </source>
</evidence>
<feature type="signal peptide" evidence="5">
    <location>
        <begin position="1"/>
        <end position="17"/>
    </location>
</feature>
<dbReference type="InterPro" id="IPR057290">
    <property type="entry name" value="CHX17_C"/>
</dbReference>
<evidence type="ECO:0000256" key="1">
    <source>
        <dbReference type="ARBA" id="ARBA00022448"/>
    </source>
</evidence>
<protein>
    <recommendedName>
        <fullName evidence="10">UspA domain-containing protein</fullName>
    </recommendedName>
</protein>
<keyword evidence="4" id="KW-0406">Ion transport</keyword>
<feature type="domain" description="Cation/H(+) antiporter C-terminal" evidence="7">
    <location>
        <begin position="209"/>
        <end position="365"/>
    </location>
</feature>
<evidence type="ECO:0008006" key="10">
    <source>
        <dbReference type="Google" id="ProtNLM"/>
    </source>
</evidence>
<evidence type="ECO:0000256" key="2">
    <source>
        <dbReference type="ARBA" id="ARBA00022538"/>
    </source>
</evidence>
<dbReference type="Proteomes" id="UP000017836">
    <property type="component" value="Unassembled WGS sequence"/>
</dbReference>
<evidence type="ECO:0000259" key="7">
    <source>
        <dbReference type="Pfam" id="PF23259"/>
    </source>
</evidence>
<dbReference type="Gene3D" id="3.40.50.12370">
    <property type="match status" value="1"/>
</dbReference>
<evidence type="ECO:0000256" key="5">
    <source>
        <dbReference type="SAM" id="SignalP"/>
    </source>
</evidence>
<sequence>MVYAIFVISVPVAPISAAVLKYVRKQSPGFKHAGIEWEEAEAELRMLTCVHSLQDLPSSINIMEACRDLPLSVYMMNLIEYNERTASPIMYIRRSNDVVPLGDTQEIANTIDAYVHNGGIQVRLTTTISYYRDMHEDVCRTAAELCASIVILPFHKFLGVDGKMHTSKAGYRMVNQGVLKHVSCSVGILVDRGLGGTRLDTAASALNRVAVLFFGGPDDREAVAFGSRFAKLSTIAFSLIRFFPEEDDQYNTTISLEEESSPCDELEKHLDDRIVNEFRNRYTGIERVTYQERFVSMGEDTLANLLAVEVAYTLLIVGRGEKGSSPIVDGLRNLEECPELGPVEDLLASSENSNHCSVLIIRQYRSSNQTSKP</sequence>
<gene>
    <name evidence="8" type="ORF">AMTR_s00021p00052630</name>
</gene>
<dbReference type="EMBL" id="KI392560">
    <property type="protein sequence ID" value="ERN13882.1"/>
    <property type="molecule type" value="Genomic_DNA"/>
</dbReference>
<proteinExistence type="predicted"/>
<evidence type="ECO:0000256" key="3">
    <source>
        <dbReference type="ARBA" id="ARBA00022958"/>
    </source>
</evidence>
<dbReference type="AlphaFoldDB" id="W1PV25"/>
<dbReference type="Gramene" id="ERN13882">
    <property type="protein sequence ID" value="ERN13882"/>
    <property type="gene ID" value="AMTR_s00021p00052630"/>
</dbReference>
<accession>W1PV25</accession>
<organism evidence="8 9">
    <name type="scientific">Amborella trichopoda</name>
    <dbReference type="NCBI Taxonomy" id="13333"/>
    <lineage>
        <taxon>Eukaryota</taxon>
        <taxon>Viridiplantae</taxon>
        <taxon>Streptophyta</taxon>
        <taxon>Embryophyta</taxon>
        <taxon>Tracheophyta</taxon>
        <taxon>Spermatophyta</taxon>
        <taxon>Magnoliopsida</taxon>
        <taxon>Amborellales</taxon>
        <taxon>Amborellaceae</taxon>
        <taxon>Amborella</taxon>
    </lineage>
</organism>
<dbReference type="HOGENOM" id="CLU_005126_2_0_1"/>
<keyword evidence="2" id="KW-0633">Potassium transport</keyword>
<dbReference type="GO" id="GO:0012505">
    <property type="term" value="C:endomembrane system"/>
    <property type="evidence" value="ECO:0000318"/>
    <property type="project" value="GO_Central"/>
</dbReference>
<name>W1PV25_AMBTC</name>
<dbReference type="GO" id="GO:0006885">
    <property type="term" value="P:regulation of pH"/>
    <property type="evidence" value="ECO:0000318"/>
    <property type="project" value="GO_Central"/>
</dbReference>
<feature type="chain" id="PRO_5004807853" description="UspA domain-containing protein" evidence="5">
    <location>
        <begin position="18"/>
        <end position="373"/>
    </location>
</feature>
<keyword evidence="5" id="KW-0732">Signal</keyword>
<evidence type="ECO:0000256" key="4">
    <source>
        <dbReference type="ARBA" id="ARBA00023065"/>
    </source>
</evidence>
<dbReference type="PANTHER" id="PTHR32468:SF18">
    <property type="entry name" value="CATION_H(+) ANTIPORTER 1"/>
    <property type="match status" value="1"/>
</dbReference>
<dbReference type="InterPro" id="IPR050794">
    <property type="entry name" value="CPA2_transporter"/>
</dbReference>
<dbReference type="GO" id="GO:0006813">
    <property type="term" value="P:potassium ion transport"/>
    <property type="evidence" value="ECO:0007669"/>
    <property type="project" value="UniProtKB-KW"/>
</dbReference>
<keyword evidence="9" id="KW-1185">Reference proteome</keyword>
<keyword evidence="1" id="KW-0813">Transport</keyword>
<feature type="domain" description="Cation/H(+) antiporter central" evidence="6">
    <location>
        <begin position="71"/>
        <end position="197"/>
    </location>
</feature>
<keyword evidence="3" id="KW-0630">Potassium</keyword>
<dbReference type="GO" id="GO:0098662">
    <property type="term" value="P:inorganic cation transmembrane transport"/>
    <property type="evidence" value="ECO:0000318"/>
    <property type="project" value="GO_Central"/>
</dbReference>
<dbReference type="PANTHER" id="PTHR32468">
    <property type="entry name" value="CATION/H + ANTIPORTER"/>
    <property type="match status" value="1"/>
</dbReference>
<dbReference type="eggNOG" id="KOG1650">
    <property type="taxonomic scope" value="Eukaryota"/>
</dbReference>
<dbReference type="Pfam" id="PF23256">
    <property type="entry name" value="CHX17_2nd"/>
    <property type="match status" value="1"/>
</dbReference>
<evidence type="ECO:0000313" key="8">
    <source>
        <dbReference type="EMBL" id="ERN13882.1"/>
    </source>
</evidence>
<dbReference type="InterPro" id="IPR057291">
    <property type="entry name" value="CHX17_2nd"/>
</dbReference>